<proteinExistence type="inferred from homology"/>
<evidence type="ECO:0000259" key="5">
    <source>
        <dbReference type="PROSITE" id="PS50931"/>
    </source>
</evidence>
<dbReference type="Pfam" id="PF03466">
    <property type="entry name" value="LysR_substrate"/>
    <property type="match status" value="1"/>
</dbReference>
<dbReference type="InterPro" id="IPR050176">
    <property type="entry name" value="LTTR"/>
</dbReference>
<organism evidence="6 7">
    <name type="scientific">Pararobbsia silviterrae</name>
    <dbReference type="NCBI Taxonomy" id="1792498"/>
    <lineage>
        <taxon>Bacteria</taxon>
        <taxon>Pseudomonadati</taxon>
        <taxon>Pseudomonadota</taxon>
        <taxon>Betaproteobacteria</taxon>
        <taxon>Burkholderiales</taxon>
        <taxon>Burkholderiaceae</taxon>
        <taxon>Pararobbsia</taxon>
    </lineage>
</organism>
<feature type="domain" description="HTH lysR-type" evidence="5">
    <location>
        <begin position="2"/>
        <end position="59"/>
    </location>
</feature>
<dbReference type="InterPro" id="IPR036388">
    <property type="entry name" value="WH-like_DNA-bd_sf"/>
</dbReference>
<dbReference type="FunFam" id="1.10.10.10:FF:000001">
    <property type="entry name" value="LysR family transcriptional regulator"/>
    <property type="match status" value="1"/>
</dbReference>
<keyword evidence="2" id="KW-0805">Transcription regulation</keyword>
<accession>A0A494Y197</accession>
<evidence type="ECO:0000256" key="4">
    <source>
        <dbReference type="ARBA" id="ARBA00023163"/>
    </source>
</evidence>
<dbReference type="Proteomes" id="UP000270342">
    <property type="component" value="Unassembled WGS sequence"/>
</dbReference>
<dbReference type="PROSITE" id="PS50931">
    <property type="entry name" value="HTH_LYSR"/>
    <property type="match status" value="1"/>
</dbReference>
<dbReference type="EMBL" id="RBZU01000004">
    <property type="protein sequence ID" value="RKP56019.1"/>
    <property type="molecule type" value="Genomic_DNA"/>
</dbReference>
<dbReference type="AlphaFoldDB" id="A0A494Y197"/>
<dbReference type="InterPro" id="IPR005119">
    <property type="entry name" value="LysR_subst-bd"/>
</dbReference>
<dbReference type="InterPro" id="IPR036390">
    <property type="entry name" value="WH_DNA-bd_sf"/>
</dbReference>
<comment type="similarity">
    <text evidence="1">Belongs to the LysR transcriptional regulatory family.</text>
</comment>
<dbReference type="SUPFAM" id="SSF53850">
    <property type="entry name" value="Periplasmic binding protein-like II"/>
    <property type="match status" value="1"/>
</dbReference>
<comment type="caution">
    <text evidence="6">The sequence shown here is derived from an EMBL/GenBank/DDBJ whole genome shotgun (WGS) entry which is preliminary data.</text>
</comment>
<dbReference type="PANTHER" id="PTHR30579:SF7">
    <property type="entry name" value="HTH-TYPE TRANSCRIPTIONAL REGULATOR LRHA-RELATED"/>
    <property type="match status" value="1"/>
</dbReference>
<keyword evidence="7" id="KW-1185">Reference proteome</keyword>
<dbReference type="PRINTS" id="PR00039">
    <property type="entry name" value="HTHLYSR"/>
</dbReference>
<dbReference type="Gene3D" id="3.40.190.10">
    <property type="entry name" value="Periplasmic binding protein-like II"/>
    <property type="match status" value="2"/>
</dbReference>
<evidence type="ECO:0000256" key="1">
    <source>
        <dbReference type="ARBA" id="ARBA00009437"/>
    </source>
</evidence>
<dbReference type="GO" id="GO:0003700">
    <property type="term" value="F:DNA-binding transcription factor activity"/>
    <property type="evidence" value="ECO:0007669"/>
    <property type="project" value="InterPro"/>
</dbReference>
<dbReference type="PANTHER" id="PTHR30579">
    <property type="entry name" value="TRANSCRIPTIONAL REGULATOR"/>
    <property type="match status" value="1"/>
</dbReference>
<protein>
    <submittedName>
        <fullName evidence="6">LysR family transcriptional regulator</fullName>
    </submittedName>
</protein>
<reference evidence="6 7" key="1">
    <citation type="submission" date="2018-10" db="EMBL/GenBank/DDBJ databases">
        <title>Robbsia sp. DHC34, isolated from soil.</title>
        <authorList>
            <person name="Gao Z.-H."/>
            <person name="Qiu L.-H."/>
        </authorList>
    </citation>
    <scope>NUCLEOTIDE SEQUENCE [LARGE SCALE GENOMIC DNA]</scope>
    <source>
        <strain evidence="6 7">DHC34</strain>
    </source>
</reference>
<name>A0A494Y197_9BURK</name>
<evidence type="ECO:0000313" key="7">
    <source>
        <dbReference type="Proteomes" id="UP000270342"/>
    </source>
</evidence>
<gene>
    <name evidence="6" type="ORF">D7S86_10780</name>
</gene>
<dbReference type="GO" id="GO:0003677">
    <property type="term" value="F:DNA binding"/>
    <property type="evidence" value="ECO:0007669"/>
    <property type="project" value="UniProtKB-KW"/>
</dbReference>
<evidence type="ECO:0000313" key="6">
    <source>
        <dbReference type="EMBL" id="RKP56019.1"/>
    </source>
</evidence>
<keyword evidence="4" id="KW-0804">Transcription</keyword>
<dbReference type="SUPFAM" id="SSF46785">
    <property type="entry name" value="Winged helix' DNA-binding domain"/>
    <property type="match status" value="1"/>
</dbReference>
<dbReference type="Gene3D" id="1.10.10.10">
    <property type="entry name" value="Winged helix-like DNA-binding domain superfamily/Winged helix DNA-binding domain"/>
    <property type="match status" value="1"/>
</dbReference>
<dbReference type="RefSeq" id="WP_121086887.1">
    <property type="nucleotide sequence ID" value="NZ_RBZU01000004.1"/>
</dbReference>
<keyword evidence="3" id="KW-0238">DNA-binding</keyword>
<evidence type="ECO:0000256" key="2">
    <source>
        <dbReference type="ARBA" id="ARBA00023015"/>
    </source>
</evidence>
<dbReference type="OrthoDB" id="9789529at2"/>
<sequence length="283" mass="30626">MLNPVWIQTFSTVAASRSFTDAARRLGLTQSSVSEHIRRLEENIGRRLFVRDTHSVALTADGESLLVHARLILEAHARAESQFKGPRLRGRVRFGTSDDLVLGPLPRALAAFRDMHPDVDLEITIGKTADLYAKLDQDALDLLIGKRRPSGPAGVTLFREPLKWLGKTGTVIDIKQPLPLLLLPEPSMTRSLTLNAVAAGGLPWRVICTSSSHTGCIAAARGGLGITAQPAFLTAPGIDSPVNVSSLPALPEVEFVFLRARRLSKPAQTLLDILQQSDLRSAG</sequence>
<dbReference type="Pfam" id="PF00126">
    <property type="entry name" value="HTH_1"/>
    <property type="match status" value="1"/>
</dbReference>
<dbReference type="InterPro" id="IPR000847">
    <property type="entry name" value="LysR_HTH_N"/>
</dbReference>
<evidence type="ECO:0000256" key="3">
    <source>
        <dbReference type="ARBA" id="ARBA00023125"/>
    </source>
</evidence>